<dbReference type="PANTHER" id="PTHR45090">
    <property type="entry name" value="CHAPERONE PROTEIN DNAJ 20 CHLOROPLASTIC"/>
    <property type="match status" value="1"/>
</dbReference>
<dbReference type="STRING" id="3983.A0A2C9UMA5"/>
<dbReference type="InterPro" id="IPR036869">
    <property type="entry name" value="J_dom_sf"/>
</dbReference>
<name>A0A2C9UMA5_MANES</name>
<evidence type="ECO:0000313" key="2">
    <source>
        <dbReference type="EMBL" id="OAY32116.1"/>
    </source>
</evidence>
<proteinExistence type="predicted"/>
<dbReference type="PRINTS" id="PR00625">
    <property type="entry name" value="JDOMAIN"/>
</dbReference>
<comment type="caution">
    <text evidence="2">The sequence shown here is derived from an EMBL/GenBank/DDBJ whole genome shotgun (WGS) entry which is preliminary data.</text>
</comment>
<dbReference type="AlphaFoldDB" id="A0A2C9UMA5"/>
<protein>
    <recommendedName>
        <fullName evidence="1">J domain-containing protein</fullName>
    </recommendedName>
</protein>
<dbReference type="OrthoDB" id="10250354at2759"/>
<dbReference type="SUPFAM" id="SSF46565">
    <property type="entry name" value="Chaperone J-domain"/>
    <property type="match status" value="1"/>
</dbReference>
<dbReference type="PANTHER" id="PTHR45090:SF8">
    <property type="entry name" value="J DOMAIN-CONTAINING PROTEIN"/>
    <property type="match status" value="1"/>
</dbReference>
<dbReference type="EMBL" id="CM004400">
    <property type="protein sequence ID" value="OAY32116.1"/>
    <property type="molecule type" value="Genomic_DNA"/>
</dbReference>
<dbReference type="InterPro" id="IPR001623">
    <property type="entry name" value="DnaJ_domain"/>
</dbReference>
<dbReference type="Proteomes" id="UP000091857">
    <property type="component" value="Chromosome 14"/>
</dbReference>
<dbReference type="GO" id="GO:0009507">
    <property type="term" value="C:chloroplast"/>
    <property type="evidence" value="ECO:0000318"/>
    <property type="project" value="GO_Central"/>
</dbReference>
<accession>A0A2C9UMA5</accession>
<dbReference type="SMART" id="SM00271">
    <property type="entry name" value="DnaJ"/>
    <property type="match status" value="1"/>
</dbReference>
<dbReference type="Pfam" id="PF00226">
    <property type="entry name" value="DnaJ"/>
    <property type="match status" value="1"/>
</dbReference>
<dbReference type="InterPro" id="IPR053232">
    <property type="entry name" value="DnaJ_C/III_chloroplastic"/>
</dbReference>
<feature type="domain" description="J" evidence="1">
    <location>
        <begin position="54"/>
        <end position="124"/>
    </location>
</feature>
<dbReference type="CDD" id="cd06257">
    <property type="entry name" value="DnaJ"/>
    <property type="match status" value="1"/>
</dbReference>
<organism evidence="2 3">
    <name type="scientific">Manihot esculenta</name>
    <name type="common">Cassava</name>
    <name type="synonym">Jatropha manihot</name>
    <dbReference type="NCBI Taxonomy" id="3983"/>
    <lineage>
        <taxon>Eukaryota</taxon>
        <taxon>Viridiplantae</taxon>
        <taxon>Streptophyta</taxon>
        <taxon>Embryophyta</taxon>
        <taxon>Tracheophyta</taxon>
        <taxon>Spermatophyta</taxon>
        <taxon>Magnoliopsida</taxon>
        <taxon>eudicotyledons</taxon>
        <taxon>Gunneridae</taxon>
        <taxon>Pentapetalae</taxon>
        <taxon>rosids</taxon>
        <taxon>fabids</taxon>
        <taxon>Malpighiales</taxon>
        <taxon>Euphorbiaceae</taxon>
        <taxon>Crotonoideae</taxon>
        <taxon>Manihoteae</taxon>
        <taxon>Manihot</taxon>
    </lineage>
</organism>
<reference evidence="3" key="1">
    <citation type="journal article" date="2016" name="Nat. Biotechnol.">
        <title>Sequencing wild and cultivated cassava and related species reveals extensive interspecific hybridization and genetic diversity.</title>
        <authorList>
            <person name="Bredeson J.V."/>
            <person name="Lyons J.B."/>
            <person name="Prochnik S.E."/>
            <person name="Wu G.A."/>
            <person name="Ha C.M."/>
            <person name="Edsinger-Gonzales E."/>
            <person name="Grimwood J."/>
            <person name="Schmutz J."/>
            <person name="Rabbi I.Y."/>
            <person name="Egesi C."/>
            <person name="Nauluvula P."/>
            <person name="Lebot V."/>
            <person name="Ndunguru J."/>
            <person name="Mkamilo G."/>
            <person name="Bart R.S."/>
            <person name="Setter T.L."/>
            <person name="Gleadow R.M."/>
            <person name="Kulakow P."/>
            <person name="Ferguson M.E."/>
            <person name="Rounsley S."/>
            <person name="Rokhsar D.S."/>
        </authorList>
    </citation>
    <scope>NUCLEOTIDE SEQUENCE [LARGE SCALE GENOMIC DNA]</scope>
    <source>
        <strain evidence="3">cv. AM560-2</strain>
    </source>
</reference>
<sequence length="179" mass="20814">MDSLLSSSSLRSSTQFLSHQNPNNKNFYGEWAQGFSCRAINKKKQQEEATEKETFYKVLSLNPQEAKPEDIKKAYRKMALRYHPDVCQNSTMSREECRRMFLQVHEAYRTLSDPVLREEYDLGLFLGLTRNLGDNHAGTGSCSWKEQLVELKRRSNLRVAQKEGSWARRVATQNTKMEE</sequence>
<keyword evidence="3" id="KW-1185">Reference proteome</keyword>
<dbReference type="PROSITE" id="PS50076">
    <property type="entry name" value="DNAJ_2"/>
    <property type="match status" value="1"/>
</dbReference>
<evidence type="ECO:0000313" key="3">
    <source>
        <dbReference type="Proteomes" id="UP000091857"/>
    </source>
</evidence>
<dbReference type="OMA" id="KEGSWAS"/>
<gene>
    <name evidence="2" type="ORF">MANES_14G167400v8</name>
</gene>
<dbReference type="Gene3D" id="1.10.287.110">
    <property type="entry name" value="DnaJ domain"/>
    <property type="match status" value="1"/>
</dbReference>
<evidence type="ECO:0000259" key="1">
    <source>
        <dbReference type="PROSITE" id="PS50076"/>
    </source>
</evidence>
<dbReference type="Gramene" id="Manes.14G167400.1.v8.1">
    <property type="protein sequence ID" value="Manes.14G167400.1.v8.1.CDS.1"/>
    <property type="gene ID" value="Manes.14G167400.v8.1"/>
</dbReference>